<evidence type="ECO:0000313" key="4">
    <source>
        <dbReference type="Proteomes" id="UP000016646"/>
    </source>
</evidence>
<comment type="caution">
    <text evidence="1">The sequence shown here is derived from an EMBL/GenBank/DDBJ whole genome shotgun (WGS) entry which is preliminary data.</text>
</comment>
<protein>
    <submittedName>
        <fullName evidence="1">ABC transporter, solute-binding protein</fullName>
    </submittedName>
</protein>
<dbReference type="PROSITE" id="PS51257">
    <property type="entry name" value="PROKAR_LIPOPROTEIN"/>
    <property type="match status" value="1"/>
</dbReference>
<dbReference type="Pfam" id="PF13416">
    <property type="entry name" value="SBP_bac_8"/>
    <property type="match status" value="1"/>
</dbReference>
<dbReference type="AlphaFoldDB" id="U1F8E2"/>
<dbReference type="Proteomes" id="UP000016412">
    <property type="component" value="Unassembled WGS sequence"/>
</dbReference>
<dbReference type="EMBL" id="AVQI01000084">
    <property type="protein sequence ID" value="ERJ97742.1"/>
    <property type="molecule type" value="Genomic_DNA"/>
</dbReference>
<sequence>MQRICILFLCAFFFFGCSFKRETLITIWTNIPEFTEYGELFNDTHGKKKVILVYKKNPSEALASKNEKNPPDIVVGPWLRTDKTSRFFRSIDTIFDGSGITQSIFYPQLLEAGKIRQSYYLLPVSFNLPAVIFSKENAAAVEDNYTLSIEQLKEAGRAFNVRQQNGTYSRIGFVPQAGNSFLYFTAKAKGAQFRESKSSFTWNADKLSDAIAYLKNWSKTVNTSSEAEQDFAYKYLSMPNFKRVTSGRTLFAYITSDALFSLTAEQSEMLDYRWIYDGNKIPIEDSFVTLGIPKHAKHPNGAYDFIEWFLNAETQRAVLERKAKQNLDIHQFGIAGGFSSIREVNEHILPLYKTMLLTNTPPTNMLSVPEKLPSDWELIKEQIIVPYLRDEVQNTGDTPVADLPSRIASRVKPSYEQ</sequence>
<dbReference type="InterPro" id="IPR006059">
    <property type="entry name" value="SBP"/>
</dbReference>
<evidence type="ECO:0000313" key="2">
    <source>
        <dbReference type="EMBL" id="ERJ97742.1"/>
    </source>
</evidence>
<dbReference type="eggNOG" id="COG1653">
    <property type="taxonomic scope" value="Bacteria"/>
</dbReference>
<dbReference type="Proteomes" id="UP000016646">
    <property type="component" value="Unassembled WGS sequence"/>
</dbReference>
<proteinExistence type="predicted"/>
<dbReference type="Gene3D" id="3.40.190.10">
    <property type="entry name" value="Periplasmic binding protein-like II"/>
    <property type="match status" value="1"/>
</dbReference>
<dbReference type="PATRIC" id="fig|1125725.3.peg.1767"/>
<organism evidence="1 3">
    <name type="scientific">Treponema socranskii subsp. socranskii VPI DR56BR1116 = ATCC 35536</name>
    <dbReference type="NCBI Taxonomy" id="1125725"/>
    <lineage>
        <taxon>Bacteria</taxon>
        <taxon>Pseudomonadati</taxon>
        <taxon>Spirochaetota</taxon>
        <taxon>Spirochaetia</taxon>
        <taxon>Spirochaetales</taxon>
        <taxon>Treponemataceae</taxon>
        <taxon>Treponema</taxon>
    </lineage>
</organism>
<dbReference type="RefSeq" id="WP_021330716.1">
    <property type="nucleotide sequence ID" value="NZ_AUZJ01000043.1"/>
</dbReference>
<keyword evidence="4" id="KW-1185">Reference proteome</keyword>
<reference evidence="3 4" key="1">
    <citation type="submission" date="2013-08" db="EMBL/GenBank/DDBJ databases">
        <authorList>
            <person name="Durkin A.S."/>
            <person name="Haft D.R."/>
            <person name="McCorrison J."/>
            <person name="Torralba M."/>
            <person name="Gillis M."/>
            <person name="Haft D.H."/>
            <person name="Methe B."/>
            <person name="Sutton G."/>
            <person name="Nelson K.E."/>
        </authorList>
    </citation>
    <scope>NUCLEOTIDE SEQUENCE [LARGE SCALE GENOMIC DNA]</scope>
    <source>
        <strain evidence="2 4">ATCC 35536</strain>
        <strain evidence="1 3">VPI DR56BR1116</strain>
    </source>
</reference>
<dbReference type="STRING" id="1125725.HMPREF1325_2595"/>
<evidence type="ECO:0000313" key="3">
    <source>
        <dbReference type="Proteomes" id="UP000016412"/>
    </source>
</evidence>
<name>U1F8E2_TRESO</name>
<evidence type="ECO:0000313" key="1">
    <source>
        <dbReference type="EMBL" id="ERF60317.1"/>
    </source>
</evidence>
<accession>U1F8E2</accession>
<dbReference type="EMBL" id="AUZJ01000043">
    <property type="protein sequence ID" value="ERF60317.1"/>
    <property type="molecule type" value="Genomic_DNA"/>
</dbReference>
<dbReference type="SUPFAM" id="SSF53850">
    <property type="entry name" value="Periplasmic binding protein-like II"/>
    <property type="match status" value="1"/>
</dbReference>
<gene>
    <name evidence="2" type="ORF">HMPREF0860_0381</name>
    <name evidence="1" type="ORF">HMPREF1325_2595</name>
</gene>